<dbReference type="InterPro" id="IPR011990">
    <property type="entry name" value="TPR-like_helical_dom_sf"/>
</dbReference>
<name>A0A2I3C4X6_VIBAX</name>
<organism evidence="1 2">
    <name type="scientific">Vibrio alginolyticus (strain ATCC 17749 / DSM 2171 / NBRC 15630 / NCIMB 1903 / NCTC 12160 / XII-53)</name>
    <dbReference type="NCBI Taxonomy" id="1219076"/>
    <lineage>
        <taxon>Bacteria</taxon>
        <taxon>Pseudomonadati</taxon>
        <taxon>Pseudomonadota</taxon>
        <taxon>Gammaproteobacteria</taxon>
        <taxon>Vibrionales</taxon>
        <taxon>Vibrionaceae</taxon>
        <taxon>Vibrio</taxon>
    </lineage>
</organism>
<sequence length="47" mass="5266">MNKAIALDPTKAVYFDVRAIAADHLGKSEQAYKDRETACSLEKKHCK</sequence>
<evidence type="ECO:0000313" key="2">
    <source>
        <dbReference type="Proteomes" id="UP000016714"/>
    </source>
</evidence>
<dbReference type="Proteomes" id="UP000016714">
    <property type="component" value="Chromosome 1"/>
</dbReference>
<dbReference type="HOGENOM" id="CLU_3174552_0_0_6"/>
<accession>A0A2I3C4X6</accession>
<proteinExistence type="predicted"/>
<protein>
    <submittedName>
        <fullName evidence="1">Uncharacterized protein</fullName>
    </submittedName>
</protein>
<evidence type="ECO:0000313" key="1">
    <source>
        <dbReference type="EMBL" id="AGV16676.1"/>
    </source>
</evidence>
<dbReference type="Gene3D" id="1.25.40.10">
    <property type="entry name" value="Tetratricopeptide repeat domain"/>
    <property type="match status" value="1"/>
</dbReference>
<reference evidence="1 2" key="1">
    <citation type="journal article" date="2015" name="Genome Announc.">
        <title>Complete genome sequence of Vibrio alginolyticus ATCC 17749.</title>
        <authorList>
            <person name="Liu X.F."/>
            <person name="Cao Y."/>
            <person name="Zhang H.L."/>
            <person name="Chen Y.J."/>
            <person name="Hu C.J."/>
        </authorList>
    </citation>
    <scope>NUCLEOTIDE SEQUENCE [LARGE SCALE GENOMIC DNA]</scope>
    <source>
        <strain evidence="2">ATCC 17749 / DSM 2171 / NBRC 15630 / NCIMB 1903 / NCTC 12160 / XII-53</strain>
    </source>
</reference>
<dbReference type="AlphaFoldDB" id="A0A2I3C4X6"/>
<dbReference type="EMBL" id="CP006718">
    <property type="protein sequence ID" value="AGV16676.1"/>
    <property type="molecule type" value="Genomic_DNA"/>
</dbReference>
<dbReference type="KEGG" id="vag:N646_0843"/>
<gene>
    <name evidence="1" type="ORF">N646_0843</name>
</gene>
<dbReference type="SUPFAM" id="SSF48452">
    <property type="entry name" value="TPR-like"/>
    <property type="match status" value="1"/>
</dbReference>